<dbReference type="PROSITE" id="PS51733">
    <property type="entry name" value="BPL_LPL_CATALYTIC"/>
    <property type="match status" value="1"/>
</dbReference>
<dbReference type="Proteomes" id="UP000593910">
    <property type="component" value="Chromosome"/>
</dbReference>
<dbReference type="AlphaFoldDB" id="A0A7M1AV66"/>
<proteinExistence type="predicted"/>
<dbReference type="PANTHER" id="PTHR43679:SF2">
    <property type="entry name" value="OCTANOYL-[GCVH]:PROTEIN N-OCTANOYLTRANSFERASE"/>
    <property type="match status" value="1"/>
</dbReference>
<organism evidence="2 3">
    <name type="scientific">Sulfurimonas marina</name>
    <dbReference type="NCBI Taxonomy" id="2590551"/>
    <lineage>
        <taxon>Bacteria</taxon>
        <taxon>Pseudomonadati</taxon>
        <taxon>Campylobacterota</taxon>
        <taxon>Epsilonproteobacteria</taxon>
        <taxon>Campylobacterales</taxon>
        <taxon>Sulfurimonadaceae</taxon>
        <taxon>Sulfurimonas</taxon>
    </lineage>
</organism>
<accession>A0A7M1AV66</accession>
<dbReference type="EMBL" id="CP041165">
    <property type="protein sequence ID" value="QOP41324.1"/>
    <property type="molecule type" value="Genomic_DNA"/>
</dbReference>
<gene>
    <name evidence="2" type="ORF">FJR03_06040</name>
</gene>
<sequence>MQKILKKFRLLDTPVANASYNMAVDEVLLQSSIESGMPVLRVYEWEDALSFGRFNKVHEILDLKAVDLNGLSYARRLTGGGVLVHGGDISYSLIMPQTALNDLSPKESYRYLCSFLLHFYKRLGLEPKFAQDQDLTISKSTICTASNEPYDITINGKKIGGNAQRYSKKTLFQHGSIPIRVDTKLFKELFLENANLEDINTLEKLDIFSSKDELKKLMIHSFIESFNVELIDDTLTEQELQKIDELQKTKYDTYKWNIDAIQL</sequence>
<keyword evidence="3" id="KW-1185">Reference proteome</keyword>
<evidence type="ECO:0000313" key="2">
    <source>
        <dbReference type="EMBL" id="QOP41324.1"/>
    </source>
</evidence>
<dbReference type="GO" id="GO:0016874">
    <property type="term" value="F:ligase activity"/>
    <property type="evidence" value="ECO:0007669"/>
    <property type="project" value="UniProtKB-KW"/>
</dbReference>
<keyword evidence="2" id="KW-0436">Ligase</keyword>
<dbReference type="InterPro" id="IPR004143">
    <property type="entry name" value="BPL_LPL_catalytic"/>
</dbReference>
<dbReference type="Pfam" id="PF21948">
    <property type="entry name" value="LplA-B_cat"/>
    <property type="match status" value="1"/>
</dbReference>
<protein>
    <submittedName>
        <fullName evidence="2">Lipoate--protein ligase family protein</fullName>
    </submittedName>
</protein>
<dbReference type="InterPro" id="IPR045864">
    <property type="entry name" value="aa-tRNA-synth_II/BPL/LPL"/>
</dbReference>
<name>A0A7M1AV66_9BACT</name>
<dbReference type="InterPro" id="IPR050664">
    <property type="entry name" value="Octanoyltrans_LipM/LipL"/>
</dbReference>
<dbReference type="PANTHER" id="PTHR43679">
    <property type="entry name" value="OCTANOYLTRANSFERASE LIPM-RELATED"/>
    <property type="match status" value="1"/>
</dbReference>
<evidence type="ECO:0000313" key="3">
    <source>
        <dbReference type="Proteomes" id="UP000593910"/>
    </source>
</evidence>
<dbReference type="SUPFAM" id="SSF55681">
    <property type="entry name" value="Class II aaRS and biotin synthetases"/>
    <property type="match status" value="1"/>
</dbReference>
<feature type="domain" description="BPL/LPL catalytic" evidence="1">
    <location>
        <begin position="34"/>
        <end position="230"/>
    </location>
</feature>
<evidence type="ECO:0000259" key="1">
    <source>
        <dbReference type="PROSITE" id="PS51733"/>
    </source>
</evidence>
<dbReference type="KEGG" id="smax:FJR03_06040"/>
<dbReference type="CDD" id="cd16443">
    <property type="entry name" value="LplA"/>
    <property type="match status" value="1"/>
</dbReference>
<reference evidence="2 3" key="1">
    <citation type="submission" date="2019-06" db="EMBL/GenBank/DDBJ databases">
        <title>Sulfurimonas gotlandica sp. nov., a chemoautotrophic and psychrotolerant epsilonproteobacterium isolated from a pelagic redoxcline, and an emended description of the genus Sulfurimonas.</title>
        <authorList>
            <person name="Wang S."/>
            <person name="Jiang L."/>
            <person name="Shao Z."/>
        </authorList>
    </citation>
    <scope>NUCLEOTIDE SEQUENCE [LARGE SCALE GENOMIC DNA]</scope>
    <source>
        <strain evidence="2 3">B2</strain>
    </source>
</reference>
<dbReference type="RefSeq" id="WP_193112639.1">
    <property type="nucleotide sequence ID" value="NZ_CP041165.1"/>
</dbReference>
<dbReference type="Gene3D" id="3.30.930.10">
    <property type="entry name" value="Bira Bifunctional Protein, Domain 2"/>
    <property type="match status" value="1"/>
</dbReference>